<dbReference type="RefSeq" id="WP_344004185.1">
    <property type="nucleotide sequence ID" value="NZ_BAAAMY010000002.1"/>
</dbReference>
<keyword evidence="1" id="KW-1133">Transmembrane helix</keyword>
<keyword evidence="1" id="KW-0472">Membrane</keyword>
<accession>A0ABN2P1A5</accession>
<name>A0ABN2P1A5_9ACTN</name>
<feature type="transmembrane region" description="Helical" evidence="1">
    <location>
        <begin position="12"/>
        <end position="33"/>
    </location>
</feature>
<evidence type="ECO:0008006" key="4">
    <source>
        <dbReference type="Google" id="ProtNLM"/>
    </source>
</evidence>
<evidence type="ECO:0000313" key="3">
    <source>
        <dbReference type="Proteomes" id="UP001501612"/>
    </source>
</evidence>
<dbReference type="Proteomes" id="UP001501612">
    <property type="component" value="Unassembled WGS sequence"/>
</dbReference>
<proteinExistence type="predicted"/>
<reference evidence="2 3" key="1">
    <citation type="journal article" date="2019" name="Int. J. Syst. Evol. Microbiol.">
        <title>The Global Catalogue of Microorganisms (GCM) 10K type strain sequencing project: providing services to taxonomists for standard genome sequencing and annotation.</title>
        <authorList>
            <consortium name="The Broad Institute Genomics Platform"/>
            <consortium name="The Broad Institute Genome Sequencing Center for Infectious Disease"/>
            <person name="Wu L."/>
            <person name="Ma J."/>
        </authorList>
    </citation>
    <scope>NUCLEOTIDE SEQUENCE [LARGE SCALE GENOMIC DNA]</scope>
    <source>
        <strain evidence="2 3">JCM 14046</strain>
    </source>
</reference>
<dbReference type="EMBL" id="BAAAMY010000002">
    <property type="protein sequence ID" value="GAA1909441.1"/>
    <property type="molecule type" value="Genomic_DNA"/>
</dbReference>
<comment type="caution">
    <text evidence="2">The sequence shown here is derived from an EMBL/GenBank/DDBJ whole genome shotgun (WGS) entry which is preliminary data.</text>
</comment>
<keyword evidence="1" id="KW-0812">Transmembrane</keyword>
<organism evidence="2 3">
    <name type="scientific">Nocardioides lentus</name>
    <dbReference type="NCBI Taxonomy" id="338077"/>
    <lineage>
        <taxon>Bacteria</taxon>
        <taxon>Bacillati</taxon>
        <taxon>Actinomycetota</taxon>
        <taxon>Actinomycetes</taxon>
        <taxon>Propionibacteriales</taxon>
        <taxon>Nocardioidaceae</taxon>
        <taxon>Nocardioides</taxon>
    </lineage>
</organism>
<evidence type="ECO:0000256" key="1">
    <source>
        <dbReference type="SAM" id="Phobius"/>
    </source>
</evidence>
<evidence type="ECO:0000313" key="2">
    <source>
        <dbReference type="EMBL" id="GAA1909441.1"/>
    </source>
</evidence>
<protein>
    <recommendedName>
        <fullName evidence="4">DUF3188 domain-containing protein</fullName>
    </recommendedName>
</protein>
<feature type="transmembrane region" description="Helical" evidence="1">
    <location>
        <begin position="39"/>
        <end position="59"/>
    </location>
</feature>
<sequence>MSDEQSFIPRRLYLAGFLVVLGLLVLAVAVGLIRNQINVDGLIIALMPVVTGVLLGGAIRGRSSGGKDGDQ</sequence>
<keyword evidence="3" id="KW-1185">Reference proteome</keyword>
<gene>
    <name evidence="2" type="ORF">GCM10009737_08390</name>
</gene>